<protein>
    <recommendedName>
        <fullName evidence="1">RNase H type-1 domain-containing protein</fullName>
    </recommendedName>
</protein>
<feature type="domain" description="RNase H type-1" evidence="1">
    <location>
        <begin position="104"/>
        <end position="225"/>
    </location>
</feature>
<comment type="caution">
    <text evidence="2">The sequence shown here is derived from an EMBL/GenBank/DDBJ whole genome shotgun (WGS) entry which is preliminary data.</text>
</comment>
<name>A0AAW2CS46_9ROSI</name>
<dbReference type="GO" id="GO:0004523">
    <property type="term" value="F:RNA-DNA hybrid ribonuclease activity"/>
    <property type="evidence" value="ECO:0007669"/>
    <property type="project" value="InterPro"/>
</dbReference>
<dbReference type="PANTHER" id="PTHR47074">
    <property type="entry name" value="BNAC02G40300D PROTEIN"/>
    <property type="match status" value="1"/>
</dbReference>
<dbReference type="InterPro" id="IPR044730">
    <property type="entry name" value="RNase_H-like_dom_plant"/>
</dbReference>
<evidence type="ECO:0000313" key="3">
    <source>
        <dbReference type="Proteomes" id="UP001459277"/>
    </source>
</evidence>
<dbReference type="EMBL" id="JAZDWU010000005">
    <property type="protein sequence ID" value="KAL0001072.1"/>
    <property type="molecule type" value="Genomic_DNA"/>
</dbReference>
<organism evidence="2 3">
    <name type="scientific">Lithocarpus litseifolius</name>
    <dbReference type="NCBI Taxonomy" id="425828"/>
    <lineage>
        <taxon>Eukaryota</taxon>
        <taxon>Viridiplantae</taxon>
        <taxon>Streptophyta</taxon>
        <taxon>Embryophyta</taxon>
        <taxon>Tracheophyta</taxon>
        <taxon>Spermatophyta</taxon>
        <taxon>Magnoliopsida</taxon>
        <taxon>eudicotyledons</taxon>
        <taxon>Gunneridae</taxon>
        <taxon>Pentapetalae</taxon>
        <taxon>rosids</taxon>
        <taxon>fabids</taxon>
        <taxon>Fagales</taxon>
        <taxon>Fagaceae</taxon>
        <taxon>Lithocarpus</taxon>
    </lineage>
</organism>
<dbReference type="AlphaFoldDB" id="A0AAW2CS46"/>
<dbReference type="SUPFAM" id="SSF53098">
    <property type="entry name" value="Ribonuclease H-like"/>
    <property type="match status" value="1"/>
</dbReference>
<evidence type="ECO:0000259" key="1">
    <source>
        <dbReference type="Pfam" id="PF13456"/>
    </source>
</evidence>
<dbReference type="Proteomes" id="UP001459277">
    <property type="component" value="Unassembled WGS sequence"/>
</dbReference>
<dbReference type="Pfam" id="PF13456">
    <property type="entry name" value="RVT_3"/>
    <property type="match status" value="1"/>
</dbReference>
<dbReference type="PANTHER" id="PTHR47074:SF48">
    <property type="entry name" value="POLYNUCLEOTIDYL TRANSFERASE, RIBONUCLEASE H-LIKE SUPERFAMILY PROTEIN"/>
    <property type="match status" value="1"/>
</dbReference>
<sequence length="245" mass="27914">MGRKLKRCSGVADMEEFMEIECSLQIEGCRNQNWSFFVTQAWIIWNQRNTVVHGGNMKEPGWLNWRAAEYLDEHKKAQDNLMITGTAASRLVWQAPPPMEYKLNFDAAVFTDLQCSGFGAIIRNANGEVMAGMSAKGPYVHRSEEAEVMACRKAIEFSMEAGFDRLIIEGDSLNVINSLSDSAENRSLLGHIYDDVKCQLREMHVLSFSWVKRCGNMVAHSLAKHIRNLNDDMYWNEDTPPRFVP</sequence>
<proteinExistence type="predicted"/>
<dbReference type="InterPro" id="IPR036397">
    <property type="entry name" value="RNaseH_sf"/>
</dbReference>
<gene>
    <name evidence="2" type="ORF">SO802_014853</name>
</gene>
<dbReference type="InterPro" id="IPR012337">
    <property type="entry name" value="RNaseH-like_sf"/>
</dbReference>
<keyword evidence="3" id="KW-1185">Reference proteome</keyword>
<dbReference type="CDD" id="cd06222">
    <property type="entry name" value="RNase_H_like"/>
    <property type="match status" value="1"/>
</dbReference>
<dbReference type="GO" id="GO:0003676">
    <property type="term" value="F:nucleic acid binding"/>
    <property type="evidence" value="ECO:0007669"/>
    <property type="project" value="InterPro"/>
</dbReference>
<evidence type="ECO:0000313" key="2">
    <source>
        <dbReference type="EMBL" id="KAL0001072.1"/>
    </source>
</evidence>
<dbReference type="InterPro" id="IPR002156">
    <property type="entry name" value="RNaseH_domain"/>
</dbReference>
<dbReference type="InterPro" id="IPR052929">
    <property type="entry name" value="RNase_H-like_EbsB-rel"/>
</dbReference>
<reference evidence="2 3" key="1">
    <citation type="submission" date="2024-01" db="EMBL/GenBank/DDBJ databases">
        <title>A telomere-to-telomere, gap-free genome of sweet tea (Lithocarpus litseifolius).</title>
        <authorList>
            <person name="Zhou J."/>
        </authorList>
    </citation>
    <scope>NUCLEOTIDE SEQUENCE [LARGE SCALE GENOMIC DNA]</scope>
    <source>
        <strain evidence="2">Zhou-2022a</strain>
        <tissue evidence="2">Leaf</tissue>
    </source>
</reference>
<accession>A0AAW2CS46</accession>
<dbReference type="Gene3D" id="3.30.420.10">
    <property type="entry name" value="Ribonuclease H-like superfamily/Ribonuclease H"/>
    <property type="match status" value="1"/>
</dbReference>